<keyword evidence="8" id="KW-1003">Cell membrane</keyword>
<dbReference type="Pfam" id="PF04413">
    <property type="entry name" value="Glycos_transf_N"/>
    <property type="match status" value="1"/>
</dbReference>
<name>A0ABV5JC58_9RHOB</name>
<dbReference type="GO" id="GO:0016740">
    <property type="term" value="F:transferase activity"/>
    <property type="evidence" value="ECO:0007669"/>
    <property type="project" value="UniProtKB-KW"/>
</dbReference>
<evidence type="ECO:0000256" key="6">
    <source>
        <dbReference type="ARBA" id="ARBA00031445"/>
    </source>
</evidence>
<keyword evidence="11" id="KW-1185">Reference proteome</keyword>
<evidence type="ECO:0000256" key="3">
    <source>
        <dbReference type="ARBA" id="ARBA00012621"/>
    </source>
</evidence>
<comment type="similarity">
    <text evidence="8">Belongs to the glycosyltransferase group 1 family.</text>
</comment>
<dbReference type="SUPFAM" id="SSF53756">
    <property type="entry name" value="UDP-Glycosyltransferase/glycogen phosphorylase"/>
    <property type="match status" value="1"/>
</dbReference>
<comment type="pathway">
    <text evidence="2 8">Bacterial outer membrane biogenesis; LPS core biosynthesis.</text>
</comment>
<comment type="caution">
    <text evidence="10">The sequence shown here is derived from an EMBL/GenBank/DDBJ whole genome shotgun (WGS) entry which is preliminary data.</text>
</comment>
<dbReference type="Proteomes" id="UP001589683">
    <property type="component" value="Unassembled WGS sequence"/>
</dbReference>
<dbReference type="InterPro" id="IPR039901">
    <property type="entry name" value="Kdotransferase"/>
</dbReference>
<dbReference type="Gene3D" id="3.40.50.2000">
    <property type="entry name" value="Glycogen Phosphorylase B"/>
    <property type="match status" value="1"/>
</dbReference>
<comment type="catalytic activity">
    <reaction evidence="7 8">
        <text>lipid IVA (E. coli) + CMP-3-deoxy-beta-D-manno-octulosonate = alpha-Kdo-(2-&gt;6)-lipid IVA (E. coli) + CMP + H(+)</text>
        <dbReference type="Rhea" id="RHEA:28066"/>
        <dbReference type="ChEBI" id="CHEBI:15378"/>
        <dbReference type="ChEBI" id="CHEBI:58603"/>
        <dbReference type="ChEBI" id="CHEBI:60364"/>
        <dbReference type="ChEBI" id="CHEBI:60377"/>
        <dbReference type="ChEBI" id="CHEBI:85987"/>
        <dbReference type="EC" id="2.4.99.12"/>
    </reaction>
</comment>
<comment type="subcellular location">
    <subcellularLocation>
        <location evidence="8">Cell membrane</location>
    </subcellularLocation>
</comment>
<evidence type="ECO:0000256" key="4">
    <source>
        <dbReference type="ARBA" id="ARBA00019077"/>
    </source>
</evidence>
<sequence length="414" mass="46791">MLAWLVLPFVFVHRFFSGRDTAATFLARLGYSKEKCTNPRLIWLHAASLGEFNTLELLLPVFSRKFQNYDFLVTVSNRLTFEKVKRLRLRSPSLHADIAPLDFNCVLNRFFKRWKPTCLITIENEVYPNRNLKCSEENIPIVFVNARMSAKSFSSWQKDETFARKVFQCIDFCFPQDQSSAVRFSELGVAPDRIKLLGNLKRFQESTEITHPDVDKLRSVFDPLFTLCAASTHKGEDQIILDAFRTARKTQPNLKLILVPRHPRRSHEIRGLVDQAGFSCAVRSQDTLPKASDDIYLADTMGEMPLWYSSAATTFVAGSLVPVGGHTPFEPAVYGSAIIHGSQYSNFKAIYEQLVCNNGSIQADTADEIATAWIKLLDENSRNTQIAASKKSLFKNGAKGKMLDEITFKVASLL</sequence>
<dbReference type="InterPro" id="IPR007507">
    <property type="entry name" value="Glycos_transf_N"/>
</dbReference>
<evidence type="ECO:0000313" key="10">
    <source>
        <dbReference type="EMBL" id="MFB9230919.1"/>
    </source>
</evidence>
<accession>A0ABV5JC58</accession>
<proteinExistence type="inferred from homology"/>
<dbReference type="PANTHER" id="PTHR42755">
    <property type="entry name" value="3-DEOXY-MANNO-OCTULOSONATE CYTIDYLYLTRANSFERASE"/>
    <property type="match status" value="1"/>
</dbReference>
<dbReference type="RefSeq" id="WP_343229480.1">
    <property type="nucleotide sequence ID" value="NZ_JAGFNU010000015.1"/>
</dbReference>
<keyword evidence="8" id="KW-0472">Membrane</keyword>
<gene>
    <name evidence="10" type="ORF">ACFFUT_03840</name>
</gene>
<evidence type="ECO:0000259" key="9">
    <source>
        <dbReference type="Pfam" id="PF04413"/>
    </source>
</evidence>
<feature type="domain" description="3-deoxy-D-manno-octulosonic-acid transferase N-terminal" evidence="9">
    <location>
        <begin position="26"/>
        <end position="201"/>
    </location>
</feature>
<evidence type="ECO:0000313" key="11">
    <source>
        <dbReference type="Proteomes" id="UP001589683"/>
    </source>
</evidence>
<evidence type="ECO:0000256" key="8">
    <source>
        <dbReference type="RuleBase" id="RU365103"/>
    </source>
</evidence>
<organism evidence="10 11">
    <name type="scientific">Pseudohalocynthiibacter aestuariivivens</name>
    <dbReference type="NCBI Taxonomy" id="1591409"/>
    <lineage>
        <taxon>Bacteria</taxon>
        <taxon>Pseudomonadati</taxon>
        <taxon>Pseudomonadota</taxon>
        <taxon>Alphaproteobacteria</taxon>
        <taxon>Rhodobacterales</taxon>
        <taxon>Paracoccaceae</taxon>
        <taxon>Pseudohalocynthiibacter</taxon>
    </lineage>
</organism>
<keyword evidence="8" id="KW-0448">Lipopolysaccharide biosynthesis</keyword>
<evidence type="ECO:0000256" key="1">
    <source>
        <dbReference type="ARBA" id="ARBA00003394"/>
    </source>
</evidence>
<evidence type="ECO:0000256" key="7">
    <source>
        <dbReference type="ARBA" id="ARBA00049183"/>
    </source>
</evidence>
<dbReference type="EC" id="2.4.99.12" evidence="3 8"/>
<protein>
    <recommendedName>
        <fullName evidence="4 8">3-deoxy-D-manno-octulosonic acid transferase</fullName>
        <shortName evidence="8">Kdo transferase</shortName>
        <ecNumber evidence="3 8">2.4.99.12</ecNumber>
    </recommendedName>
    <alternativeName>
        <fullName evidence="6 8">Lipid IV(A) 3-deoxy-D-manno-octulosonic acid transferase</fullName>
    </alternativeName>
</protein>
<evidence type="ECO:0000256" key="2">
    <source>
        <dbReference type="ARBA" id="ARBA00004713"/>
    </source>
</evidence>
<dbReference type="Gene3D" id="3.40.50.11720">
    <property type="entry name" value="3-Deoxy-D-manno-octulosonic-acid transferase, N-terminal domain"/>
    <property type="match status" value="1"/>
</dbReference>
<dbReference type="InterPro" id="IPR038107">
    <property type="entry name" value="Glycos_transf_N_sf"/>
</dbReference>
<keyword evidence="5 8" id="KW-0808">Transferase</keyword>
<comment type="function">
    <text evidence="1 8">Involved in lipopolysaccharide (LPS) biosynthesis. Catalyzes the transfer of 3-deoxy-D-manno-octulosonate (Kdo) residue(s) from CMP-Kdo to lipid IV(A), the tetraacyldisaccharide-1,4'-bisphosphate precursor of lipid A.</text>
</comment>
<reference evidence="10 11" key="1">
    <citation type="submission" date="2024-09" db="EMBL/GenBank/DDBJ databases">
        <authorList>
            <person name="Sun Q."/>
            <person name="Mori K."/>
        </authorList>
    </citation>
    <scope>NUCLEOTIDE SEQUENCE [LARGE SCALE GENOMIC DNA]</scope>
    <source>
        <strain evidence="10 11">CECT 8726</strain>
    </source>
</reference>
<evidence type="ECO:0000256" key="5">
    <source>
        <dbReference type="ARBA" id="ARBA00022679"/>
    </source>
</evidence>
<dbReference type="PANTHER" id="PTHR42755:SF1">
    <property type="entry name" value="3-DEOXY-D-MANNO-OCTULOSONIC ACID TRANSFERASE, MITOCHONDRIAL-RELATED"/>
    <property type="match status" value="1"/>
</dbReference>
<dbReference type="EMBL" id="JBHMEA010000008">
    <property type="protein sequence ID" value="MFB9230919.1"/>
    <property type="molecule type" value="Genomic_DNA"/>
</dbReference>